<reference evidence="3" key="1">
    <citation type="journal article" date="2019" name="Curr. Biol.">
        <title>Genome Sequence of Striga asiatica Provides Insight into the Evolution of Plant Parasitism.</title>
        <authorList>
            <person name="Yoshida S."/>
            <person name="Kim S."/>
            <person name="Wafula E.K."/>
            <person name="Tanskanen J."/>
            <person name="Kim Y.M."/>
            <person name="Honaas L."/>
            <person name="Yang Z."/>
            <person name="Spallek T."/>
            <person name="Conn C.E."/>
            <person name="Ichihashi Y."/>
            <person name="Cheong K."/>
            <person name="Cui S."/>
            <person name="Der J.P."/>
            <person name="Gundlach H."/>
            <person name="Jiao Y."/>
            <person name="Hori C."/>
            <person name="Ishida J.K."/>
            <person name="Kasahara H."/>
            <person name="Kiba T."/>
            <person name="Kim M.S."/>
            <person name="Koo N."/>
            <person name="Laohavisit A."/>
            <person name="Lee Y.H."/>
            <person name="Lumba S."/>
            <person name="McCourt P."/>
            <person name="Mortimer J.C."/>
            <person name="Mutuku J.M."/>
            <person name="Nomura T."/>
            <person name="Sasaki-Sekimoto Y."/>
            <person name="Seto Y."/>
            <person name="Wang Y."/>
            <person name="Wakatake T."/>
            <person name="Sakakibara H."/>
            <person name="Demura T."/>
            <person name="Yamaguchi S."/>
            <person name="Yoneyama K."/>
            <person name="Manabe R.I."/>
            <person name="Nelson D.C."/>
            <person name="Schulman A.H."/>
            <person name="Timko M.P."/>
            <person name="dePamphilis C.W."/>
            <person name="Choi D."/>
            <person name="Shirasu K."/>
        </authorList>
    </citation>
    <scope>NUCLEOTIDE SEQUENCE [LARGE SCALE GENOMIC DNA]</scope>
    <source>
        <strain evidence="3">cv. UVA1</strain>
    </source>
</reference>
<sequence>MATIRLRLYLVRSCALLKTDGLTGIPLLRESPFLRLSGTHAYPHPASIPSGTSFRGCSLSRLLKRMRHFMPKSAMAKRESPKRLEVSQSHTLHQNAKTYIKTPFSQA</sequence>
<dbReference type="AlphaFoldDB" id="A0A5A7Q419"/>
<gene>
    <name evidence="2" type="ORF">STAS_15674</name>
</gene>
<dbReference type="Proteomes" id="UP000325081">
    <property type="component" value="Unassembled WGS sequence"/>
</dbReference>
<feature type="compositionally biased region" description="Basic and acidic residues" evidence="1">
    <location>
        <begin position="76"/>
        <end position="85"/>
    </location>
</feature>
<organism evidence="2 3">
    <name type="scientific">Striga asiatica</name>
    <name type="common">Asiatic witchweed</name>
    <name type="synonym">Buchnera asiatica</name>
    <dbReference type="NCBI Taxonomy" id="4170"/>
    <lineage>
        <taxon>Eukaryota</taxon>
        <taxon>Viridiplantae</taxon>
        <taxon>Streptophyta</taxon>
        <taxon>Embryophyta</taxon>
        <taxon>Tracheophyta</taxon>
        <taxon>Spermatophyta</taxon>
        <taxon>Magnoliopsida</taxon>
        <taxon>eudicotyledons</taxon>
        <taxon>Gunneridae</taxon>
        <taxon>Pentapetalae</taxon>
        <taxon>asterids</taxon>
        <taxon>lamiids</taxon>
        <taxon>Lamiales</taxon>
        <taxon>Orobanchaceae</taxon>
        <taxon>Buchnereae</taxon>
        <taxon>Striga</taxon>
    </lineage>
</organism>
<name>A0A5A7Q419_STRAF</name>
<evidence type="ECO:0000313" key="2">
    <source>
        <dbReference type="EMBL" id="GER39127.1"/>
    </source>
</evidence>
<comment type="caution">
    <text evidence="2">The sequence shown here is derived from an EMBL/GenBank/DDBJ whole genome shotgun (WGS) entry which is preliminary data.</text>
</comment>
<accession>A0A5A7Q419</accession>
<proteinExistence type="predicted"/>
<evidence type="ECO:0000256" key="1">
    <source>
        <dbReference type="SAM" id="MobiDB-lite"/>
    </source>
</evidence>
<protein>
    <submittedName>
        <fullName evidence="2">Poly-beta-1,6-N-acetyl-D-glucosamine export protein</fullName>
    </submittedName>
</protein>
<keyword evidence="3" id="KW-1185">Reference proteome</keyword>
<dbReference type="EMBL" id="BKCP01005572">
    <property type="protein sequence ID" value="GER39127.1"/>
    <property type="molecule type" value="Genomic_DNA"/>
</dbReference>
<feature type="region of interest" description="Disordered" evidence="1">
    <location>
        <begin position="72"/>
        <end position="93"/>
    </location>
</feature>
<evidence type="ECO:0000313" key="3">
    <source>
        <dbReference type="Proteomes" id="UP000325081"/>
    </source>
</evidence>